<dbReference type="InterPro" id="IPR036390">
    <property type="entry name" value="WH_DNA-bd_sf"/>
</dbReference>
<dbReference type="CDD" id="cd08411">
    <property type="entry name" value="PBP2_OxyR"/>
    <property type="match status" value="1"/>
</dbReference>
<evidence type="ECO:0000259" key="7">
    <source>
        <dbReference type="PROSITE" id="PS50931"/>
    </source>
</evidence>
<dbReference type="PANTHER" id="PTHR30346:SF26">
    <property type="entry name" value="HYDROGEN PEROXIDE-INDUCIBLE GENES ACTIVATOR"/>
    <property type="match status" value="1"/>
</dbReference>
<protein>
    <recommendedName>
        <fullName evidence="6">Probable hydrogen peroxide-inducible genes activator</fullName>
    </recommendedName>
</protein>
<evidence type="ECO:0000256" key="3">
    <source>
        <dbReference type="ARBA" id="ARBA00023125"/>
    </source>
</evidence>
<dbReference type="InterPro" id="IPR036388">
    <property type="entry name" value="WH-like_DNA-bd_sf"/>
</dbReference>
<dbReference type="GO" id="GO:0032993">
    <property type="term" value="C:protein-DNA complex"/>
    <property type="evidence" value="ECO:0007669"/>
    <property type="project" value="TreeGrafter"/>
</dbReference>
<dbReference type="Gene3D" id="1.10.10.10">
    <property type="entry name" value="Winged helix-like DNA-binding domain superfamily/Winged helix DNA-binding domain"/>
    <property type="match status" value="1"/>
</dbReference>
<keyword evidence="5" id="KW-0804">Transcription</keyword>
<keyword evidence="3" id="KW-0238">DNA-binding</keyword>
<dbReference type="Gene3D" id="3.40.190.10">
    <property type="entry name" value="Periplasmic binding protein-like II"/>
    <property type="match status" value="2"/>
</dbReference>
<dbReference type="Pfam" id="PF03466">
    <property type="entry name" value="LysR_substrate"/>
    <property type="match status" value="1"/>
</dbReference>
<dbReference type="InterPro" id="IPR000847">
    <property type="entry name" value="LysR_HTH_N"/>
</dbReference>
<organism evidence="8 9">
    <name type="scientific">Actinomyces weissii</name>
    <dbReference type="NCBI Taxonomy" id="675090"/>
    <lineage>
        <taxon>Bacteria</taxon>
        <taxon>Bacillati</taxon>
        <taxon>Actinomycetota</taxon>
        <taxon>Actinomycetes</taxon>
        <taxon>Actinomycetales</taxon>
        <taxon>Actinomycetaceae</taxon>
        <taxon>Actinomyces</taxon>
    </lineage>
</organism>
<dbReference type="PRINTS" id="PR00039">
    <property type="entry name" value="HTHLYSR"/>
</dbReference>
<proteinExistence type="inferred from homology"/>
<dbReference type="GO" id="GO:0003677">
    <property type="term" value="F:DNA binding"/>
    <property type="evidence" value="ECO:0007669"/>
    <property type="project" value="UniProtKB-KW"/>
</dbReference>
<dbReference type="SUPFAM" id="SSF53850">
    <property type="entry name" value="Periplasmic binding protein-like II"/>
    <property type="match status" value="1"/>
</dbReference>
<evidence type="ECO:0000256" key="5">
    <source>
        <dbReference type="ARBA" id="ARBA00023163"/>
    </source>
</evidence>
<dbReference type="Pfam" id="PF00126">
    <property type="entry name" value="HTH_1"/>
    <property type="match status" value="1"/>
</dbReference>
<dbReference type="SUPFAM" id="SSF46785">
    <property type="entry name" value="Winged helix' DNA-binding domain"/>
    <property type="match status" value="1"/>
</dbReference>
<dbReference type="PROSITE" id="PS50931">
    <property type="entry name" value="HTH_LYSR"/>
    <property type="match status" value="1"/>
</dbReference>
<keyword evidence="4" id="KW-0010">Activator</keyword>
<reference evidence="8 9" key="1">
    <citation type="submission" date="2020-12" db="EMBL/GenBank/DDBJ databases">
        <authorList>
            <person name="Zhou J."/>
        </authorList>
    </citation>
    <scope>NUCLEOTIDE SEQUENCE [LARGE SCALE GENOMIC DNA]</scope>
    <source>
        <strain evidence="8 9">CCUG 61299</strain>
    </source>
</reference>
<dbReference type="FunFam" id="1.10.10.10:FF:000001">
    <property type="entry name" value="LysR family transcriptional regulator"/>
    <property type="match status" value="1"/>
</dbReference>
<keyword evidence="9" id="KW-1185">Reference proteome</keyword>
<evidence type="ECO:0000256" key="1">
    <source>
        <dbReference type="ARBA" id="ARBA00009437"/>
    </source>
</evidence>
<dbReference type="KEGG" id="awe:JG540_09730"/>
<evidence type="ECO:0000256" key="2">
    <source>
        <dbReference type="ARBA" id="ARBA00023015"/>
    </source>
</evidence>
<dbReference type="EMBL" id="CP066802">
    <property type="protein sequence ID" value="QQM67258.1"/>
    <property type="molecule type" value="Genomic_DNA"/>
</dbReference>
<gene>
    <name evidence="8" type="ORF">JG540_09730</name>
</gene>
<name>A0A7T7S1H4_9ACTO</name>
<dbReference type="PANTHER" id="PTHR30346">
    <property type="entry name" value="TRANSCRIPTIONAL DUAL REGULATOR HCAR-RELATED"/>
    <property type="match status" value="1"/>
</dbReference>
<comment type="similarity">
    <text evidence="1">Belongs to the LysR transcriptional regulatory family.</text>
</comment>
<sequence>MPTSTLPSFSQLRAFVALCDHQHFGEAATALGVSQPSLSQAITALERRVNGELVERTTRRVLVTPLGETLLPFAREAVLAADAFSEAVENQGAALSGAMRLGIIPTIAPYLAPVLLDGLPATLPSLKPELRELVTGDVIDMLTQGQLDAAIVSVDGEQPRTTAIPMFDEPLVLVVPDTHPWAEREDVAPDELDGQKLLLLDEGNCLRDQALQLCHRYSERPPAAVATTLATVVRMVAHGVGMTVVPEGALSLMGTESGYAVIRFKEPAPVRRLGLVYRSSSSRTADFAQLAEVITHLAQDAGLPVLPVQS</sequence>
<accession>A0A7T7S1H4</accession>
<evidence type="ECO:0000256" key="6">
    <source>
        <dbReference type="ARBA" id="ARBA00040885"/>
    </source>
</evidence>
<dbReference type="RefSeq" id="WP_200275675.1">
    <property type="nucleotide sequence ID" value="NZ_CP066802.1"/>
</dbReference>
<keyword evidence="2" id="KW-0805">Transcription regulation</keyword>
<evidence type="ECO:0000313" key="8">
    <source>
        <dbReference type="EMBL" id="QQM67258.1"/>
    </source>
</evidence>
<feature type="domain" description="HTH lysR-type" evidence="7">
    <location>
        <begin position="7"/>
        <end position="64"/>
    </location>
</feature>
<dbReference type="GO" id="GO:0003700">
    <property type="term" value="F:DNA-binding transcription factor activity"/>
    <property type="evidence" value="ECO:0007669"/>
    <property type="project" value="InterPro"/>
</dbReference>
<evidence type="ECO:0000313" key="9">
    <source>
        <dbReference type="Proteomes" id="UP000595895"/>
    </source>
</evidence>
<evidence type="ECO:0000256" key="4">
    <source>
        <dbReference type="ARBA" id="ARBA00023159"/>
    </source>
</evidence>
<dbReference type="AlphaFoldDB" id="A0A7T7S1H4"/>
<dbReference type="InterPro" id="IPR005119">
    <property type="entry name" value="LysR_subst-bd"/>
</dbReference>
<dbReference type="Proteomes" id="UP000595895">
    <property type="component" value="Chromosome"/>
</dbReference>